<dbReference type="Proteomes" id="UP000001191">
    <property type="component" value="Chromosome"/>
</dbReference>
<keyword evidence="3" id="KW-1185">Reference proteome</keyword>
<name>B2J6Q8_NOSP7</name>
<organism evidence="2 3">
    <name type="scientific">Nostoc punctiforme (strain ATCC 29133 / PCC 73102)</name>
    <dbReference type="NCBI Taxonomy" id="63737"/>
    <lineage>
        <taxon>Bacteria</taxon>
        <taxon>Bacillati</taxon>
        <taxon>Cyanobacteriota</taxon>
        <taxon>Cyanophyceae</taxon>
        <taxon>Nostocales</taxon>
        <taxon>Nostocaceae</taxon>
        <taxon>Nostoc</taxon>
    </lineage>
</organism>
<dbReference type="HOGENOM" id="CLU_067449_2_1_3"/>
<proteinExistence type="predicted"/>
<gene>
    <name evidence="2" type="ordered locus">Npun_F5528</name>
</gene>
<dbReference type="KEGG" id="npu:Npun_F5528"/>
<dbReference type="AlphaFoldDB" id="B2J6Q8"/>
<dbReference type="Pfam" id="PF05419">
    <property type="entry name" value="GUN4"/>
    <property type="match status" value="1"/>
</dbReference>
<dbReference type="Gene3D" id="1.10.10.1770">
    <property type="entry name" value="Gun4-like"/>
    <property type="match status" value="1"/>
</dbReference>
<dbReference type="Gene3D" id="1.25.40.620">
    <property type="match status" value="1"/>
</dbReference>
<reference evidence="3" key="1">
    <citation type="submission" date="2008-04" db="EMBL/GenBank/DDBJ databases">
        <title>Complete sequence of chromosome of Nostoc punctiforme ATCC 29133.</title>
        <authorList>
            <consortium name="US DOE Joint Genome Institute"/>
            <person name="Copeland A."/>
            <person name="Lucas S."/>
            <person name="Lapidus A."/>
            <person name="Glavina del Rio T."/>
            <person name="Dalin E."/>
            <person name="Tice H."/>
            <person name="Pitluck S."/>
            <person name="Chain P."/>
            <person name="Malfatti S."/>
            <person name="Shin M."/>
            <person name="Vergez L."/>
            <person name="Schmutz J."/>
            <person name="Larimer F."/>
            <person name="Land M."/>
            <person name="Hauser L."/>
            <person name="Kyrpides N."/>
            <person name="Kim E."/>
            <person name="Meeks J.C."/>
            <person name="Elhai J."/>
            <person name="Campbell E.L."/>
            <person name="Thiel T."/>
            <person name="Longmire J."/>
            <person name="Potts M."/>
            <person name="Atlas R."/>
        </authorList>
    </citation>
    <scope>NUCLEOTIDE SEQUENCE [LARGE SCALE GENOMIC DNA]</scope>
    <source>
        <strain evidence="3">ATCC 29133 / PCC 73102</strain>
    </source>
</reference>
<dbReference type="EMBL" id="CP001037">
    <property type="protein sequence ID" value="ACC83834.1"/>
    <property type="molecule type" value="Genomic_DNA"/>
</dbReference>
<protein>
    <recommendedName>
        <fullName evidence="1">GUN4-like domain-containing protein</fullName>
    </recommendedName>
</protein>
<dbReference type="STRING" id="63737.Npun_F5528"/>
<sequence length="118" mass="14200">MKNFSCQNLRTIDQLWVKYSNGNFGFSVQQTIWESIGFANNVRDYSMWWNFGNLVGWRVKDRWLPYERIQFTAQAPKGHLPFFRAWIGMRKTGLVHSMHQVNRFHAFMYRCAFCHLTQ</sequence>
<dbReference type="SUPFAM" id="SSF140869">
    <property type="entry name" value="GUN4-like"/>
    <property type="match status" value="1"/>
</dbReference>
<dbReference type="GO" id="GO:0046906">
    <property type="term" value="F:tetrapyrrole binding"/>
    <property type="evidence" value="ECO:0007669"/>
    <property type="project" value="TreeGrafter"/>
</dbReference>
<dbReference type="InterPro" id="IPR008629">
    <property type="entry name" value="GUN4-like"/>
</dbReference>
<dbReference type="InterPro" id="IPR037215">
    <property type="entry name" value="GUN4-like_sf"/>
</dbReference>
<dbReference type="eggNOG" id="COG4249">
    <property type="taxonomic scope" value="Bacteria"/>
</dbReference>
<reference evidence="2 3" key="2">
    <citation type="journal article" date="2013" name="Plant Physiol.">
        <title>A Nostoc punctiforme Sugar Transporter Necessary to Establish a Cyanobacterium-Plant Symbiosis.</title>
        <authorList>
            <person name="Ekman M."/>
            <person name="Picossi S."/>
            <person name="Campbell E.L."/>
            <person name="Meeks J.C."/>
            <person name="Flores E."/>
        </authorList>
    </citation>
    <scope>NUCLEOTIDE SEQUENCE [LARGE SCALE GENOMIC DNA]</scope>
    <source>
        <strain evidence="3">ATCC 29133 / PCC 73102</strain>
    </source>
</reference>
<accession>B2J6Q8</accession>
<evidence type="ECO:0000313" key="2">
    <source>
        <dbReference type="EMBL" id="ACC83834.1"/>
    </source>
</evidence>
<feature type="domain" description="GUN4-like" evidence="1">
    <location>
        <begin position="2"/>
        <end position="91"/>
    </location>
</feature>
<evidence type="ECO:0000259" key="1">
    <source>
        <dbReference type="Pfam" id="PF05419"/>
    </source>
</evidence>
<evidence type="ECO:0000313" key="3">
    <source>
        <dbReference type="Proteomes" id="UP000001191"/>
    </source>
</evidence>
<dbReference type="PANTHER" id="PTHR34800">
    <property type="entry name" value="TETRAPYRROLE-BINDING PROTEIN, CHLOROPLASTIC"/>
    <property type="match status" value="1"/>
</dbReference>
<dbReference type="PhylomeDB" id="B2J6Q8"/>
<dbReference type="PANTHER" id="PTHR34800:SF1">
    <property type="entry name" value="TETRAPYRROLE-BINDING PROTEIN, CHLOROPLASTIC"/>
    <property type="match status" value="1"/>
</dbReference>
<dbReference type="CDD" id="cd16383">
    <property type="entry name" value="GUN4"/>
    <property type="match status" value="1"/>
</dbReference>
<dbReference type="EnsemblBacteria" id="ACC83834">
    <property type="protein sequence ID" value="ACC83834"/>
    <property type="gene ID" value="Npun_F5528"/>
</dbReference>